<comment type="similarity">
    <text evidence="8">Belongs to the methylthiotransferase family. RimO subfamily.</text>
</comment>
<comment type="catalytic activity">
    <reaction evidence="8">
        <text>L-aspartate(89)-[ribosomal protein uS12]-hydrogen + (sulfur carrier)-SH + AH2 + 2 S-adenosyl-L-methionine = 3-methylsulfanyl-L-aspartate(89)-[ribosomal protein uS12]-hydrogen + (sulfur carrier)-H + 5'-deoxyadenosine + L-methionine + A + S-adenosyl-L-homocysteine + 2 H(+)</text>
        <dbReference type="Rhea" id="RHEA:37087"/>
        <dbReference type="Rhea" id="RHEA-COMP:10460"/>
        <dbReference type="Rhea" id="RHEA-COMP:10461"/>
        <dbReference type="Rhea" id="RHEA-COMP:14737"/>
        <dbReference type="Rhea" id="RHEA-COMP:14739"/>
        <dbReference type="ChEBI" id="CHEBI:13193"/>
        <dbReference type="ChEBI" id="CHEBI:15378"/>
        <dbReference type="ChEBI" id="CHEBI:17319"/>
        <dbReference type="ChEBI" id="CHEBI:17499"/>
        <dbReference type="ChEBI" id="CHEBI:29917"/>
        <dbReference type="ChEBI" id="CHEBI:29961"/>
        <dbReference type="ChEBI" id="CHEBI:57844"/>
        <dbReference type="ChEBI" id="CHEBI:57856"/>
        <dbReference type="ChEBI" id="CHEBI:59789"/>
        <dbReference type="ChEBI" id="CHEBI:64428"/>
        <dbReference type="ChEBI" id="CHEBI:73599"/>
        <dbReference type="EC" id="2.8.4.4"/>
    </reaction>
</comment>
<comment type="cofactor">
    <cofactor evidence="8">
        <name>[4Fe-4S] cluster</name>
        <dbReference type="ChEBI" id="CHEBI:49883"/>
    </cofactor>
    <text evidence="8">Binds 2 [4Fe-4S] clusters. One cluster is coordinated with 3 cysteines and an exchangeable S-adenosyl-L-methionine.</text>
</comment>
<dbReference type="SFLD" id="SFLDG01061">
    <property type="entry name" value="methylthiotransferase"/>
    <property type="match status" value="1"/>
</dbReference>
<dbReference type="Gene3D" id="3.80.30.20">
    <property type="entry name" value="tm_1862 like domain"/>
    <property type="match status" value="1"/>
</dbReference>
<dbReference type="Proteomes" id="UP000009223">
    <property type="component" value="Chromosome"/>
</dbReference>
<dbReference type="PROSITE" id="PS51449">
    <property type="entry name" value="MTTASE_N"/>
    <property type="match status" value="1"/>
</dbReference>
<dbReference type="SMART" id="SM00729">
    <property type="entry name" value="Elp3"/>
    <property type="match status" value="1"/>
</dbReference>
<dbReference type="NCBIfam" id="TIGR00089">
    <property type="entry name" value="MiaB/RimO family radical SAM methylthiotransferase"/>
    <property type="match status" value="1"/>
</dbReference>
<dbReference type="InterPro" id="IPR020612">
    <property type="entry name" value="Methylthiotransferase_CS"/>
</dbReference>
<evidence type="ECO:0000256" key="1">
    <source>
        <dbReference type="ARBA" id="ARBA00022485"/>
    </source>
</evidence>
<dbReference type="EMBL" id="CP001843">
    <property type="protein sequence ID" value="AEF86751.1"/>
    <property type="molecule type" value="Genomic_DNA"/>
</dbReference>
<dbReference type="PROSITE" id="PS01278">
    <property type="entry name" value="MTTASE_RADICAL"/>
    <property type="match status" value="1"/>
</dbReference>
<dbReference type="SUPFAM" id="SSF102114">
    <property type="entry name" value="Radical SAM enzymes"/>
    <property type="match status" value="1"/>
</dbReference>
<evidence type="ECO:0000256" key="6">
    <source>
        <dbReference type="ARBA" id="ARBA00023004"/>
    </source>
</evidence>
<protein>
    <recommendedName>
        <fullName evidence="8">Ribosomal protein uS12 methylthiotransferase RimO</fullName>
        <shortName evidence="8">uS12 MTTase</shortName>
        <shortName evidence="8">uS12 methylthiotransferase</shortName>
        <ecNumber evidence="8">2.8.4.4</ecNumber>
    </recommendedName>
    <alternativeName>
        <fullName evidence="8">Ribosomal protein uS12 (aspartate-C(3))-methylthiotransferase</fullName>
    </alternativeName>
    <alternativeName>
        <fullName evidence="8">Ribosome maturation factor RimO</fullName>
    </alternativeName>
</protein>
<evidence type="ECO:0000259" key="10">
    <source>
        <dbReference type="PROSITE" id="PS51918"/>
    </source>
</evidence>
<organism evidence="11 12">
    <name type="scientific">Treponema primitia (strain ATCC BAA-887 / DSM 12427 / ZAS-2)</name>
    <dbReference type="NCBI Taxonomy" id="545694"/>
    <lineage>
        <taxon>Bacteria</taxon>
        <taxon>Pseudomonadati</taxon>
        <taxon>Spirochaetota</taxon>
        <taxon>Spirochaetia</taxon>
        <taxon>Spirochaetales</taxon>
        <taxon>Treponemataceae</taxon>
        <taxon>Treponema</taxon>
    </lineage>
</organism>
<evidence type="ECO:0000256" key="2">
    <source>
        <dbReference type="ARBA" id="ARBA00022490"/>
    </source>
</evidence>
<reference evidence="11 12" key="2">
    <citation type="journal article" date="2011" name="ISME J.">
        <title>RNA-seq reveals cooperative metabolic interactions between two termite-gut spirochete species in co-culture.</title>
        <authorList>
            <person name="Rosenthal A.Z."/>
            <person name="Matson E.G."/>
            <person name="Eldar A."/>
            <person name="Leadbetter J.R."/>
        </authorList>
    </citation>
    <scope>NUCLEOTIDE SEQUENCE [LARGE SCALE GENOMIC DNA]</scope>
    <source>
        <strain evidence="12">ATCC BAA-887 / DSM 12427 / ZAS-2</strain>
    </source>
</reference>
<keyword evidence="7 8" id="KW-0411">Iron-sulfur</keyword>
<sequence length="488" mass="52901">MAAKQPGPGYYLDPFGCVKNQVDAETMMAVLENSGWRQEEAEDADLIIVNSCAFIESAKQESINAVLGYRKLYPGKKILLAGCLAQRYAETLAGELGEADMIFGNGDLSRIHEAAKAAMASPGLSGGAPGDNPRTLVPPVPASGLAGGFSGSSLPGSPEEMLLTGERPLLSLPGSAYVKISEGCNNRCTFCAIPGIRGPLRSRAAVSVLEECRRLLDRDVQEICLIGQDLGSYGTDLAGGPVSGRSAESLPELLEAIATLPGRFWVRLLYIHPDNFPRPILDLIRRDSRFLPYFDLPFQHGSAATLRAMNRRGSAEAYLDLIAEIRTLPDAVIRSTFLTGFPGETEEDFQALLDFQAKAQLDWAGVFTYSREEDTPAYSMKHRVPKKIAAQRKFLIEEQQTGITEKRMDRFVGRTLDVLVEEAVDEAEAGESGPGEEGLYLGRLYCQAPEIDGSAVIRSEIPLIPGAFVRGRVFARAGVDLEVTVSQI</sequence>
<dbReference type="GO" id="GO:0046872">
    <property type="term" value="F:metal ion binding"/>
    <property type="evidence" value="ECO:0007669"/>
    <property type="project" value="UniProtKB-KW"/>
</dbReference>
<dbReference type="InterPro" id="IPR012340">
    <property type="entry name" value="NA-bd_OB-fold"/>
</dbReference>
<dbReference type="SFLD" id="SFLDS00029">
    <property type="entry name" value="Radical_SAM"/>
    <property type="match status" value="1"/>
</dbReference>
<gene>
    <name evidence="8" type="primary">rimO</name>
    <name evidence="11" type="ordered locus">TREPR_1193</name>
</gene>
<dbReference type="InterPro" id="IPR002792">
    <property type="entry name" value="TRAM_dom"/>
</dbReference>
<keyword evidence="1 8" id="KW-0004">4Fe-4S</keyword>
<dbReference type="Gene3D" id="2.40.50.140">
    <property type="entry name" value="Nucleic acid-binding proteins"/>
    <property type="match status" value="1"/>
</dbReference>
<evidence type="ECO:0000256" key="5">
    <source>
        <dbReference type="ARBA" id="ARBA00022723"/>
    </source>
</evidence>
<dbReference type="GO" id="GO:0103039">
    <property type="term" value="F:protein methylthiotransferase activity"/>
    <property type="evidence" value="ECO:0007669"/>
    <property type="project" value="UniProtKB-EC"/>
</dbReference>
<dbReference type="InterPro" id="IPR038135">
    <property type="entry name" value="Methylthiotransferase_N_sf"/>
</dbReference>
<evidence type="ECO:0000256" key="8">
    <source>
        <dbReference type="HAMAP-Rule" id="MF_01865"/>
    </source>
</evidence>
<feature type="binding site" evidence="8">
    <location>
        <position position="83"/>
    </location>
    <ligand>
        <name>[4Fe-4S] cluster</name>
        <dbReference type="ChEBI" id="CHEBI:49883"/>
        <label>1</label>
    </ligand>
</feature>
<evidence type="ECO:0000259" key="9">
    <source>
        <dbReference type="PROSITE" id="PS51449"/>
    </source>
</evidence>
<keyword evidence="3 8" id="KW-0808">Transferase</keyword>
<dbReference type="InterPro" id="IPR023404">
    <property type="entry name" value="rSAM_horseshoe"/>
</dbReference>
<reference evidence="12" key="1">
    <citation type="submission" date="2009-12" db="EMBL/GenBank/DDBJ databases">
        <title>Complete sequence of Treponema primitia strain ZAS-2.</title>
        <authorList>
            <person name="Tetu S.G."/>
            <person name="Matson E."/>
            <person name="Ren Q."/>
            <person name="Seshadri R."/>
            <person name="Elbourne L."/>
            <person name="Hassan K.A."/>
            <person name="Durkin A."/>
            <person name="Radune D."/>
            <person name="Mohamoud Y."/>
            <person name="Shay R."/>
            <person name="Jin S."/>
            <person name="Zhang X."/>
            <person name="Lucey K."/>
            <person name="Ballor N.R."/>
            <person name="Ottesen E."/>
            <person name="Rosenthal R."/>
            <person name="Allen A."/>
            <person name="Leadbetter J.R."/>
            <person name="Paulsen I.T."/>
        </authorList>
    </citation>
    <scope>NUCLEOTIDE SEQUENCE [LARGE SCALE GENOMIC DNA]</scope>
    <source>
        <strain evidence="12">ATCC BAA-887 / DSM 12427 / ZAS-2</strain>
    </source>
</reference>
<keyword evidence="12" id="KW-1185">Reference proteome</keyword>
<dbReference type="HAMAP" id="MF_01865">
    <property type="entry name" value="MTTase_RimO"/>
    <property type="match status" value="1"/>
</dbReference>
<keyword evidence="2 8" id="KW-0963">Cytoplasm</keyword>
<dbReference type="AlphaFoldDB" id="F5YGT6"/>
<dbReference type="FunFam" id="3.80.30.20:FF:000001">
    <property type="entry name" value="tRNA-2-methylthio-N(6)-dimethylallyladenosine synthase 2"/>
    <property type="match status" value="1"/>
</dbReference>
<keyword evidence="6 8" id="KW-0408">Iron</keyword>
<keyword evidence="5 8" id="KW-0479">Metal-binding</keyword>
<dbReference type="HOGENOM" id="CLU_018697_0_1_12"/>
<dbReference type="EC" id="2.8.4.4" evidence="8"/>
<feature type="binding site" evidence="8">
    <location>
        <position position="188"/>
    </location>
    <ligand>
        <name>[4Fe-4S] cluster</name>
        <dbReference type="ChEBI" id="CHEBI:49883"/>
        <label>2</label>
        <note>4Fe-4S-S-AdoMet</note>
    </ligand>
</feature>
<dbReference type="NCBIfam" id="TIGR01125">
    <property type="entry name" value="30S ribosomal protein S12 methylthiotransferase RimO"/>
    <property type="match status" value="1"/>
</dbReference>
<feature type="binding site" evidence="8">
    <location>
        <position position="184"/>
    </location>
    <ligand>
        <name>[4Fe-4S] cluster</name>
        <dbReference type="ChEBI" id="CHEBI:49883"/>
        <label>2</label>
        <note>4Fe-4S-S-AdoMet</note>
    </ligand>
</feature>
<proteinExistence type="inferred from homology"/>
<dbReference type="GO" id="GO:0006400">
    <property type="term" value="P:tRNA modification"/>
    <property type="evidence" value="ECO:0007669"/>
    <property type="project" value="InterPro"/>
</dbReference>
<comment type="function">
    <text evidence="8">Catalyzes the methylthiolation of an aspartic acid residue of ribosomal protein uS12.</text>
</comment>
<dbReference type="PANTHER" id="PTHR43837:SF1">
    <property type="entry name" value="RIBOSOMAL PROTEIN US12 METHYLTHIOTRANSFERASE RIMO"/>
    <property type="match status" value="1"/>
</dbReference>
<dbReference type="RefSeq" id="WP_015708881.1">
    <property type="nucleotide sequence ID" value="NC_015578.1"/>
</dbReference>
<evidence type="ECO:0000256" key="4">
    <source>
        <dbReference type="ARBA" id="ARBA00022691"/>
    </source>
</evidence>
<dbReference type="CDD" id="cd01335">
    <property type="entry name" value="Radical_SAM"/>
    <property type="match status" value="1"/>
</dbReference>
<dbReference type="InterPro" id="IPR005840">
    <property type="entry name" value="Ribosomal_uS12_MeSTrfase_RimO"/>
</dbReference>
<dbReference type="KEGG" id="tpi:TREPR_1193"/>
<dbReference type="InterPro" id="IPR005839">
    <property type="entry name" value="Methylthiotransferase"/>
</dbReference>
<dbReference type="InterPro" id="IPR058240">
    <property type="entry name" value="rSAM_sf"/>
</dbReference>
<evidence type="ECO:0000313" key="12">
    <source>
        <dbReference type="Proteomes" id="UP000009223"/>
    </source>
</evidence>
<evidence type="ECO:0000256" key="3">
    <source>
        <dbReference type="ARBA" id="ARBA00022679"/>
    </source>
</evidence>
<dbReference type="STRING" id="545694.TREPR_1193"/>
<name>F5YGT6_TREPZ</name>
<dbReference type="Pfam" id="PF04055">
    <property type="entry name" value="Radical_SAM"/>
    <property type="match status" value="1"/>
</dbReference>
<feature type="domain" description="MTTase N-terminal" evidence="9">
    <location>
        <begin position="8"/>
        <end position="120"/>
    </location>
</feature>
<dbReference type="InterPro" id="IPR013848">
    <property type="entry name" value="Methylthiotransferase_N"/>
</dbReference>
<dbReference type="SFLD" id="SFLDG01082">
    <property type="entry name" value="B12-binding_domain_containing"/>
    <property type="match status" value="1"/>
</dbReference>
<feature type="binding site" evidence="8">
    <location>
        <position position="191"/>
    </location>
    <ligand>
        <name>[4Fe-4S] cluster</name>
        <dbReference type="ChEBI" id="CHEBI:49883"/>
        <label>2</label>
        <note>4Fe-4S-S-AdoMet</note>
    </ligand>
</feature>
<dbReference type="OrthoDB" id="9805215at2"/>
<comment type="subcellular location">
    <subcellularLocation>
        <location evidence="8">Cytoplasm</location>
    </subcellularLocation>
</comment>
<dbReference type="PROSITE" id="PS51918">
    <property type="entry name" value="RADICAL_SAM"/>
    <property type="match status" value="1"/>
</dbReference>
<keyword evidence="4 8" id="KW-0949">S-adenosyl-L-methionine</keyword>
<evidence type="ECO:0000313" key="11">
    <source>
        <dbReference type="EMBL" id="AEF86751.1"/>
    </source>
</evidence>
<feature type="binding site" evidence="8">
    <location>
        <position position="52"/>
    </location>
    <ligand>
        <name>[4Fe-4S] cluster</name>
        <dbReference type="ChEBI" id="CHEBI:49883"/>
        <label>1</label>
    </ligand>
</feature>
<dbReference type="eggNOG" id="COG0621">
    <property type="taxonomic scope" value="Bacteria"/>
</dbReference>
<dbReference type="GO" id="GO:0005829">
    <property type="term" value="C:cytosol"/>
    <property type="evidence" value="ECO:0007669"/>
    <property type="project" value="TreeGrafter"/>
</dbReference>
<dbReference type="InterPro" id="IPR006638">
    <property type="entry name" value="Elp3/MiaA/NifB-like_rSAM"/>
</dbReference>
<dbReference type="Gene3D" id="3.40.50.12160">
    <property type="entry name" value="Methylthiotransferase, N-terminal domain"/>
    <property type="match status" value="1"/>
</dbReference>
<dbReference type="GO" id="GO:0035599">
    <property type="term" value="F:aspartic acid methylthiotransferase activity"/>
    <property type="evidence" value="ECO:0007669"/>
    <property type="project" value="TreeGrafter"/>
</dbReference>
<feature type="domain" description="Radical SAM core" evidence="10">
    <location>
        <begin position="170"/>
        <end position="406"/>
    </location>
</feature>
<dbReference type="PANTHER" id="PTHR43837">
    <property type="entry name" value="RIBOSOMAL PROTEIN S12 METHYLTHIOTRANSFERASE RIMO"/>
    <property type="match status" value="1"/>
</dbReference>
<dbReference type="Pfam" id="PF18693">
    <property type="entry name" value="TRAM_2"/>
    <property type="match status" value="1"/>
</dbReference>
<feature type="binding site" evidence="8">
    <location>
        <position position="17"/>
    </location>
    <ligand>
        <name>[4Fe-4S] cluster</name>
        <dbReference type="ChEBI" id="CHEBI:49883"/>
        <label>1</label>
    </ligand>
</feature>
<dbReference type="InterPro" id="IPR007197">
    <property type="entry name" value="rSAM"/>
</dbReference>
<dbReference type="GO" id="GO:0051539">
    <property type="term" value="F:4 iron, 4 sulfur cluster binding"/>
    <property type="evidence" value="ECO:0007669"/>
    <property type="project" value="UniProtKB-UniRule"/>
</dbReference>
<accession>F5YGT6</accession>
<evidence type="ECO:0000256" key="7">
    <source>
        <dbReference type="ARBA" id="ARBA00023014"/>
    </source>
</evidence>
<dbReference type="Pfam" id="PF00919">
    <property type="entry name" value="UPF0004"/>
    <property type="match status" value="1"/>
</dbReference>